<comment type="caution">
    <text evidence="6">The sequence shown here is derived from an EMBL/GenBank/DDBJ whole genome shotgun (WGS) entry which is preliminary data.</text>
</comment>
<dbReference type="PANTHER" id="PTHR37533:SF2">
    <property type="entry name" value="FLAGELLAR HOOK-LENGTH CONTROL PROTEIN"/>
    <property type="match status" value="1"/>
</dbReference>
<keyword evidence="7" id="KW-1185">Reference proteome</keyword>
<dbReference type="EMBL" id="JAAAUB010000007">
    <property type="protein sequence ID" value="NMH16696.1"/>
    <property type="molecule type" value="Genomic_DNA"/>
</dbReference>
<accession>A0ABX1QN39</accession>
<feature type="region of interest" description="Disordered" evidence="4">
    <location>
        <begin position="22"/>
        <end position="144"/>
    </location>
</feature>
<dbReference type="PANTHER" id="PTHR37533">
    <property type="entry name" value="FLAGELLAR HOOK-LENGTH CONTROL PROTEIN"/>
    <property type="match status" value="1"/>
</dbReference>
<evidence type="ECO:0000313" key="6">
    <source>
        <dbReference type="EMBL" id="NMH16696.1"/>
    </source>
</evidence>
<sequence>MNLQTVAPQGIDVLRGSNFTEAAKAAPTGDTFAQLLERRNAETRNASRENSSAPRPANEQPPSTTNATPEKRTDTPEPPAPAQPAPDPVAPPAPTANGDATATAPAVVSETAQSQAVSSNHDTNEEKTTPLEDTLSPSDPGLLPGAVILLSAPAASGGPSASEPKTDVLVPSAASAEIAVSPAVSAATSKSAESTASASLEAAAKHFRSIVLEDPSRSPASPTENPERPLAPAAPQPLQTAIERLLRDANESSVSVTPLPEHAQRSPRASRQGLPLPEGVVPPFDRGPKSDTTQATPITLQPDPLNTSEGVEKGTIPSGHPSEGSAASRHPALSSFSPAPSSSPAAETRTLSVHTPPTEVERWASETTQRLVWLAGRGETKAELQLTPPSLGKLEISLIVNNDQLTAHFVAASQATRDALEHALPHLREQLAQAGMSLGQTSVSTGDSSDQQNQNGSASTSATNEGRSQASPAREEDVGRLLQRGLIDHYA</sequence>
<dbReference type="InterPro" id="IPR052563">
    <property type="entry name" value="FliK"/>
</dbReference>
<dbReference type="RefSeq" id="WP_169115901.1">
    <property type="nucleotide sequence ID" value="NZ_JAAAUB010000007.1"/>
</dbReference>
<dbReference type="Proteomes" id="UP000669605">
    <property type="component" value="Unassembled WGS sequence"/>
</dbReference>
<feature type="compositionally biased region" description="Low complexity" evidence="4">
    <location>
        <begin position="183"/>
        <end position="202"/>
    </location>
</feature>
<protein>
    <recommendedName>
        <fullName evidence="5">Flagellar hook-length control protein-like C-terminal domain-containing protein</fullName>
    </recommendedName>
</protein>
<evidence type="ECO:0000256" key="4">
    <source>
        <dbReference type="SAM" id="MobiDB-lite"/>
    </source>
</evidence>
<evidence type="ECO:0000256" key="1">
    <source>
        <dbReference type="ARBA" id="ARBA00003944"/>
    </source>
</evidence>
<evidence type="ECO:0000259" key="5">
    <source>
        <dbReference type="Pfam" id="PF02120"/>
    </source>
</evidence>
<dbReference type="InterPro" id="IPR021136">
    <property type="entry name" value="Flagellar_hook_control-like_C"/>
</dbReference>
<evidence type="ECO:0000313" key="7">
    <source>
        <dbReference type="Proteomes" id="UP000669605"/>
    </source>
</evidence>
<dbReference type="PRINTS" id="PR01007">
    <property type="entry name" value="FLGHOOKFLIK"/>
</dbReference>
<feature type="region of interest" description="Disordered" evidence="4">
    <location>
        <begin position="438"/>
        <end position="478"/>
    </location>
</feature>
<feature type="compositionally biased region" description="Low complexity" evidence="4">
    <location>
        <begin position="331"/>
        <end position="346"/>
    </location>
</feature>
<gene>
    <name evidence="6" type="ORF">GV368_06210</name>
</gene>
<dbReference type="Pfam" id="PF02120">
    <property type="entry name" value="Flg_hook"/>
    <property type="match status" value="1"/>
</dbReference>
<dbReference type="Gene3D" id="3.30.750.140">
    <property type="match status" value="1"/>
</dbReference>
<feature type="compositionally biased region" description="Pro residues" evidence="4">
    <location>
        <begin position="76"/>
        <end position="94"/>
    </location>
</feature>
<proteinExistence type="inferred from homology"/>
<feature type="compositionally biased region" description="Polar residues" evidence="4">
    <location>
        <begin position="438"/>
        <end position="471"/>
    </location>
</feature>
<feature type="region of interest" description="Disordered" evidence="4">
    <location>
        <begin position="179"/>
        <end position="364"/>
    </location>
</feature>
<reference evidence="6 7" key="1">
    <citation type="journal article" date="2020" name="Curr. Microbiol.">
        <title>Tepidiphilus baoligensis sp. nov., a Novel Bacterium of the Family Hydrogenophilaceae Isolated from an Oil Reservoir.</title>
        <authorList>
            <person name="Zhang X."/>
            <person name="Wang G."/>
            <person name="Ma X."/>
            <person name="Yu J."/>
            <person name="You J."/>
            <person name="Xue Y."/>
            <person name="Ma Y."/>
        </authorList>
    </citation>
    <scope>NUCLEOTIDE SEQUENCE [LARGE SCALE GENOMIC DNA]</scope>
    <source>
        <strain evidence="6 7">B18-69</strain>
    </source>
</reference>
<organism evidence="6 7">
    <name type="scientific">Tepidiphilus baoligensis</name>
    <dbReference type="NCBI Taxonomy" id="2698687"/>
    <lineage>
        <taxon>Bacteria</taxon>
        <taxon>Pseudomonadati</taxon>
        <taxon>Pseudomonadota</taxon>
        <taxon>Hydrogenophilia</taxon>
        <taxon>Hydrogenophilales</taxon>
        <taxon>Hydrogenophilaceae</taxon>
        <taxon>Tepidiphilus</taxon>
    </lineage>
</organism>
<dbReference type="CDD" id="cd17470">
    <property type="entry name" value="T3SS_Flik_C"/>
    <property type="match status" value="1"/>
</dbReference>
<dbReference type="InterPro" id="IPR038610">
    <property type="entry name" value="FliK-like_C_sf"/>
</dbReference>
<dbReference type="InterPro" id="IPR001635">
    <property type="entry name" value="Flag_hook_Flik"/>
</dbReference>
<comment type="function">
    <text evidence="1">Controls the length of the flagellar hook.</text>
</comment>
<feature type="compositionally biased region" description="Polar residues" evidence="4">
    <location>
        <begin position="290"/>
        <end position="309"/>
    </location>
</feature>
<feature type="compositionally biased region" description="Polar residues" evidence="4">
    <location>
        <begin position="110"/>
        <end position="121"/>
    </location>
</feature>
<evidence type="ECO:0000256" key="2">
    <source>
        <dbReference type="ARBA" id="ARBA00009149"/>
    </source>
</evidence>
<feature type="domain" description="Flagellar hook-length control protein-like C-terminal" evidence="5">
    <location>
        <begin position="370"/>
        <end position="452"/>
    </location>
</feature>
<evidence type="ECO:0000256" key="3">
    <source>
        <dbReference type="ARBA" id="ARBA00022795"/>
    </source>
</evidence>
<keyword evidence="3" id="KW-1005">Bacterial flagellum biogenesis</keyword>
<name>A0ABX1QN39_9PROT</name>
<feature type="compositionally biased region" description="Basic and acidic residues" evidence="4">
    <location>
        <begin position="36"/>
        <end position="47"/>
    </location>
</feature>
<feature type="compositionally biased region" description="Low complexity" evidence="4">
    <location>
        <begin position="230"/>
        <end position="241"/>
    </location>
</feature>
<comment type="similarity">
    <text evidence="2">Belongs to the FliK family.</text>
</comment>